<feature type="region of interest" description="Disordered" evidence="1">
    <location>
        <begin position="28"/>
        <end position="51"/>
    </location>
</feature>
<protein>
    <submittedName>
        <fullName evidence="2">Uncharacterized protein</fullName>
    </submittedName>
</protein>
<sequence>MMKIMTDFLSHGPRCIAGRLRRRRAVLRETPPSPPQVGGEKIRESLTRLAH</sequence>
<dbReference type="AlphaFoldDB" id="A0A084XUT4"/>
<name>A0A084XUT4_9PROT</name>
<dbReference type="STRING" id="1457154.CAPSK01_004389"/>
<evidence type="ECO:0000313" key="2">
    <source>
        <dbReference type="EMBL" id="KFB66228.1"/>
    </source>
</evidence>
<dbReference type="EMBL" id="JDSS02000045">
    <property type="protein sequence ID" value="KFB66228.1"/>
    <property type="molecule type" value="Genomic_DNA"/>
</dbReference>
<dbReference type="Proteomes" id="UP000019812">
    <property type="component" value="Unassembled WGS sequence"/>
</dbReference>
<organism evidence="2 3">
    <name type="scientific">Candidatus Accumulibacter vicinus</name>
    <dbReference type="NCBI Taxonomy" id="2954382"/>
    <lineage>
        <taxon>Bacteria</taxon>
        <taxon>Pseudomonadati</taxon>
        <taxon>Pseudomonadota</taxon>
        <taxon>Betaproteobacteria</taxon>
        <taxon>Candidatus Accumulibacter</taxon>
    </lineage>
</organism>
<gene>
    <name evidence="2" type="ORF">CAPSK01_004389</name>
</gene>
<feature type="compositionally biased region" description="Basic and acidic residues" evidence="1">
    <location>
        <begin position="40"/>
        <end position="51"/>
    </location>
</feature>
<proteinExistence type="predicted"/>
<comment type="caution">
    <text evidence="2">The sequence shown here is derived from an EMBL/GenBank/DDBJ whole genome shotgun (WGS) entry which is preliminary data.</text>
</comment>
<evidence type="ECO:0000256" key="1">
    <source>
        <dbReference type="SAM" id="MobiDB-lite"/>
    </source>
</evidence>
<evidence type="ECO:0000313" key="3">
    <source>
        <dbReference type="Proteomes" id="UP000019812"/>
    </source>
</evidence>
<reference evidence="2 3" key="1">
    <citation type="submission" date="2014-07" db="EMBL/GenBank/DDBJ databases">
        <title>Expanding our view of genomic diversity in Candidatus Accumulibacter clades.</title>
        <authorList>
            <person name="Skennerton C.T."/>
            <person name="Barr J.J."/>
            <person name="Slater F.R."/>
            <person name="Bond P.L."/>
            <person name="Tyson G.W."/>
        </authorList>
    </citation>
    <scope>NUCLEOTIDE SEQUENCE [LARGE SCALE GENOMIC DNA]</scope>
    <source>
        <strain evidence="3">SK-01</strain>
    </source>
</reference>
<accession>A0A084XUT4</accession>